<organism evidence="10 11">
    <name type="scientific">Penstemon smallii</name>
    <dbReference type="NCBI Taxonomy" id="265156"/>
    <lineage>
        <taxon>Eukaryota</taxon>
        <taxon>Viridiplantae</taxon>
        <taxon>Streptophyta</taxon>
        <taxon>Embryophyta</taxon>
        <taxon>Tracheophyta</taxon>
        <taxon>Spermatophyta</taxon>
        <taxon>Magnoliopsida</taxon>
        <taxon>eudicotyledons</taxon>
        <taxon>Gunneridae</taxon>
        <taxon>Pentapetalae</taxon>
        <taxon>asterids</taxon>
        <taxon>lamiids</taxon>
        <taxon>Lamiales</taxon>
        <taxon>Plantaginaceae</taxon>
        <taxon>Cheloneae</taxon>
        <taxon>Penstemon</taxon>
    </lineage>
</organism>
<dbReference type="Pfam" id="PF13855">
    <property type="entry name" value="LRR_8"/>
    <property type="match status" value="1"/>
</dbReference>
<accession>A0ABD3ULY5</accession>
<dbReference type="FunFam" id="3.80.10.10:FF:000383">
    <property type="entry name" value="Leucine-rich repeat receptor protein kinase EMS1"/>
    <property type="match status" value="1"/>
</dbReference>
<feature type="transmembrane region" description="Helical" evidence="9">
    <location>
        <begin position="416"/>
        <end position="436"/>
    </location>
</feature>
<evidence type="ECO:0000256" key="9">
    <source>
        <dbReference type="SAM" id="Phobius"/>
    </source>
</evidence>
<gene>
    <name evidence="10" type="ORF">ACJIZ3_011868</name>
</gene>
<evidence type="ECO:0000313" key="11">
    <source>
        <dbReference type="Proteomes" id="UP001634393"/>
    </source>
</evidence>
<keyword evidence="6 9" id="KW-1133">Transmembrane helix</keyword>
<dbReference type="GO" id="GO:0016020">
    <property type="term" value="C:membrane"/>
    <property type="evidence" value="ECO:0007669"/>
    <property type="project" value="UniProtKB-SubCell"/>
</dbReference>
<evidence type="ECO:0000256" key="5">
    <source>
        <dbReference type="ARBA" id="ARBA00022737"/>
    </source>
</evidence>
<comment type="caution">
    <text evidence="10">The sequence shown here is derived from an EMBL/GenBank/DDBJ whole genome shotgun (WGS) entry which is preliminary data.</text>
</comment>
<evidence type="ECO:0000256" key="3">
    <source>
        <dbReference type="ARBA" id="ARBA00022692"/>
    </source>
</evidence>
<dbReference type="PANTHER" id="PTHR48061">
    <property type="entry name" value="LEUCINE-RICH REPEAT RECEPTOR PROTEIN KINASE EMS1-LIKE-RELATED"/>
    <property type="match status" value="1"/>
</dbReference>
<evidence type="ECO:0000256" key="6">
    <source>
        <dbReference type="ARBA" id="ARBA00022989"/>
    </source>
</evidence>
<dbReference type="InterPro" id="IPR046956">
    <property type="entry name" value="RLP23-like"/>
</dbReference>
<dbReference type="InterPro" id="IPR001611">
    <property type="entry name" value="Leu-rich_rpt"/>
</dbReference>
<dbReference type="Proteomes" id="UP001634393">
    <property type="component" value="Unassembled WGS sequence"/>
</dbReference>
<sequence>MSSFVISQPPLNSAEQESVYRVLESINSDYPWRSLFPDDLCISAPHGVVCDYFTDTEPHIIELSFGYVSDYSPNPPCNSNSTLDPTLFSPLSHLRKLFFYKCFTETNIPFPDFSPNVSSLQELVFIENPALFGSIEGKIRNLKSLRRLVLTGTSVSGVISNGFGEFVNLEQLTLSRNKFKGEISMTVFDEMKRLKVLDLSENEFQGNVPESIGSLSELLKLDLSYNGFSGGIPEKFKELKNLEFLDLSYNRFGNFGMPLFLAEMTGLKELYLSGNFLGGQIPEIWENLGGIKGIGMSKMGLVGNIPKSMGVHLRSLCYLRLDNNMLQGVVPQELSSLDFVSELNLENNSLSGRIPFSAGFVYKLGGKLKLEGNLDLCVDEGLKSVKASGNLGQLKACRQPDIPKTALFYENSCPILSLHASSLVFMFVGHLVSWFLNF</sequence>
<proteinExistence type="predicted"/>
<keyword evidence="7 9" id="KW-0472">Membrane</keyword>
<evidence type="ECO:0000313" key="10">
    <source>
        <dbReference type="EMBL" id="KAL3849986.1"/>
    </source>
</evidence>
<dbReference type="Pfam" id="PF00560">
    <property type="entry name" value="LRR_1"/>
    <property type="match status" value="3"/>
</dbReference>
<evidence type="ECO:0000256" key="8">
    <source>
        <dbReference type="ARBA" id="ARBA00023180"/>
    </source>
</evidence>
<keyword evidence="2" id="KW-0433">Leucine-rich repeat</keyword>
<protein>
    <recommendedName>
        <fullName evidence="12">Piriformospora indica-insensitive protein 2</fullName>
    </recommendedName>
</protein>
<reference evidence="10 11" key="1">
    <citation type="submission" date="2024-12" db="EMBL/GenBank/DDBJ databases">
        <title>The unique morphological basis and parallel evolutionary history of personate flowers in Penstemon.</title>
        <authorList>
            <person name="Depatie T.H."/>
            <person name="Wessinger C.A."/>
        </authorList>
    </citation>
    <scope>NUCLEOTIDE SEQUENCE [LARGE SCALE GENOMIC DNA]</scope>
    <source>
        <strain evidence="10">WTNN_2</strain>
        <tissue evidence="10">Leaf</tissue>
    </source>
</reference>
<dbReference type="AlphaFoldDB" id="A0ABD3ULY5"/>
<dbReference type="Gene3D" id="3.80.10.10">
    <property type="entry name" value="Ribonuclease Inhibitor"/>
    <property type="match status" value="1"/>
</dbReference>
<keyword evidence="8" id="KW-0325">Glycoprotein</keyword>
<evidence type="ECO:0000256" key="7">
    <source>
        <dbReference type="ARBA" id="ARBA00023136"/>
    </source>
</evidence>
<keyword evidence="3 9" id="KW-0812">Transmembrane</keyword>
<keyword evidence="5" id="KW-0677">Repeat</keyword>
<comment type="subcellular location">
    <subcellularLocation>
        <location evidence="1">Membrane</location>
        <topology evidence="1">Single-pass type I membrane protein</topology>
    </subcellularLocation>
</comment>
<dbReference type="SUPFAM" id="SSF52058">
    <property type="entry name" value="L domain-like"/>
    <property type="match status" value="1"/>
</dbReference>
<evidence type="ECO:0000256" key="1">
    <source>
        <dbReference type="ARBA" id="ARBA00004479"/>
    </source>
</evidence>
<dbReference type="InterPro" id="IPR032675">
    <property type="entry name" value="LRR_dom_sf"/>
</dbReference>
<dbReference type="PANTHER" id="PTHR48061:SF46">
    <property type="entry name" value="LEUCINE-RICH REPEAT-CONTAINING N-TERMINAL PLANT-TYPE DOMAIN-CONTAINING PROTEIN"/>
    <property type="match status" value="1"/>
</dbReference>
<dbReference type="EMBL" id="JBJXBP010000001">
    <property type="protein sequence ID" value="KAL3849986.1"/>
    <property type="molecule type" value="Genomic_DNA"/>
</dbReference>
<evidence type="ECO:0000256" key="4">
    <source>
        <dbReference type="ARBA" id="ARBA00022729"/>
    </source>
</evidence>
<keyword evidence="11" id="KW-1185">Reference proteome</keyword>
<evidence type="ECO:0000256" key="2">
    <source>
        <dbReference type="ARBA" id="ARBA00022614"/>
    </source>
</evidence>
<keyword evidence="4" id="KW-0732">Signal</keyword>
<name>A0ABD3ULY5_9LAMI</name>
<evidence type="ECO:0008006" key="12">
    <source>
        <dbReference type="Google" id="ProtNLM"/>
    </source>
</evidence>